<accession>A0ABT7A7N5</accession>
<dbReference type="Pfam" id="PF14390">
    <property type="entry name" value="DUF4420"/>
    <property type="match status" value="1"/>
</dbReference>
<dbReference type="InterPro" id="IPR025534">
    <property type="entry name" value="DUF4420"/>
</dbReference>
<reference evidence="2 3" key="1">
    <citation type="submission" date="2023-05" db="EMBL/GenBank/DDBJ databases">
        <title>Streptantibioticus silvisoli sp. nov., acidotolerant actinomycetes 1 from pine litter.</title>
        <authorList>
            <person name="Swiecimska M."/>
            <person name="Golinska P."/>
            <person name="Sangal V."/>
            <person name="Wachnowicz B."/>
            <person name="Goodfellow M."/>
        </authorList>
    </citation>
    <scope>NUCLEOTIDE SEQUENCE [LARGE SCALE GENOMIC DNA]</scope>
    <source>
        <strain evidence="2 3">DSM 42109</strain>
    </source>
</reference>
<organism evidence="2 3">
    <name type="scientific">Streptomyces iconiensis</name>
    <dbReference type="NCBI Taxonomy" id="1384038"/>
    <lineage>
        <taxon>Bacteria</taxon>
        <taxon>Bacillati</taxon>
        <taxon>Actinomycetota</taxon>
        <taxon>Actinomycetes</taxon>
        <taxon>Kitasatosporales</taxon>
        <taxon>Streptomycetaceae</taxon>
        <taxon>Streptomyces</taxon>
    </lineage>
</organism>
<feature type="region of interest" description="Disordered" evidence="1">
    <location>
        <begin position="15"/>
        <end position="38"/>
    </location>
</feature>
<comment type="caution">
    <text evidence="2">The sequence shown here is derived from an EMBL/GenBank/DDBJ whole genome shotgun (WGS) entry which is preliminary data.</text>
</comment>
<evidence type="ECO:0000313" key="3">
    <source>
        <dbReference type="Proteomes" id="UP001214441"/>
    </source>
</evidence>
<proteinExistence type="predicted"/>
<name>A0ABT7A7N5_9ACTN</name>
<dbReference type="Proteomes" id="UP001214441">
    <property type="component" value="Unassembled WGS sequence"/>
</dbReference>
<keyword evidence="3" id="KW-1185">Reference proteome</keyword>
<sequence>MKGRFRPAVEDRWRDLADRPASSPHRLRTAPLPVSTRSGPPLAAVDHEGHRHLLVPIASGQRVRRGLDGPVLLLRKRPLEDAEVYQSYADLGCLRRDLDDVFTGLCEDVLEEIEGSESESASPTRDAPALKAVHRVLDRWRALFQTSGSPLGVDQLAALFGELTLLARLLEDDPSAHRLWLGPSGNRHDFTTGTDAVEVKSVTGGNALRVRVHGLRQLEAPEGGNLRLVCFRLERATDPASGSSVVDLVARALSLCDDESALLGLLVEAGYRTADAERYRSVLFRVAEERWYAVEKGFPRLTSQDLTAAEVPITVTDVEYTVDLAVEPPHPLSRTRVERYLEAMLVEEGS</sequence>
<evidence type="ECO:0000313" key="2">
    <source>
        <dbReference type="EMBL" id="MDJ1137341.1"/>
    </source>
</evidence>
<evidence type="ECO:0000256" key="1">
    <source>
        <dbReference type="SAM" id="MobiDB-lite"/>
    </source>
</evidence>
<gene>
    <name evidence="2" type="ORF">NMN56_036415</name>
</gene>
<dbReference type="RefSeq" id="WP_274045489.1">
    <property type="nucleotide sequence ID" value="NZ_JANCPR020000055.1"/>
</dbReference>
<protein>
    <submittedName>
        <fullName evidence="2">PD-(D/E)XK motif protein</fullName>
    </submittedName>
</protein>
<dbReference type="EMBL" id="JANCPR020000055">
    <property type="protein sequence ID" value="MDJ1137341.1"/>
    <property type="molecule type" value="Genomic_DNA"/>
</dbReference>